<accession>S3H6I7</accession>
<reference evidence="2 3" key="1">
    <citation type="journal article" date="2012" name="J. Bacteriol.">
        <title>Genome sequence of Rhizobium grahamii CCGE502, a broad-host-range symbiont with low nodulation competitiveness in Phaseolus vulgaris.</title>
        <authorList>
            <person name="Althabegoiti M.J."/>
            <person name="Lozano L."/>
            <person name="Torres-Tejerizo G."/>
            <person name="Ormeno-Orrillo E."/>
            <person name="Rogel M.A."/>
            <person name="Gonzalez V."/>
            <person name="Martinez-Romero E."/>
        </authorList>
    </citation>
    <scope>NUCLEOTIDE SEQUENCE [LARGE SCALE GENOMIC DNA]</scope>
    <source>
        <strain evidence="2 3">CCGE 502</strain>
        <plasmid evidence="2">pRg502b</plasmid>
    </source>
</reference>
<dbReference type="InterPro" id="IPR011008">
    <property type="entry name" value="Dimeric_a/b-barrel"/>
</dbReference>
<dbReference type="Gene3D" id="3.30.70.920">
    <property type="match status" value="1"/>
</dbReference>
<organism evidence="2 3">
    <name type="scientific">Rhizobium grahamii CCGE 502</name>
    <dbReference type="NCBI Taxonomy" id="990285"/>
    <lineage>
        <taxon>Bacteria</taxon>
        <taxon>Pseudomonadati</taxon>
        <taxon>Pseudomonadota</taxon>
        <taxon>Alphaproteobacteria</taxon>
        <taxon>Hyphomicrobiales</taxon>
        <taxon>Rhizobiaceae</taxon>
        <taxon>Rhizobium/Agrobacterium group</taxon>
        <taxon>Rhizobium</taxon>
    </lineage>
</organism>
<comment type="caution">
    <text evidence="2">The sequence shown here is derived from an EMBL/GenBank/DDBJ whole genome shotgun (WGS) entry which is preliminary data.</text>
</comment>
<feature type="domain" description="Transcription regulator AsnC/Lrp ligand binding" evidence="1">
    <location>
        <begin position="5"/>
        <end position="53"/>
    </location>
</feature>
<dbReference type="SUPFAM" id="SSF54909">
    <property type="entry name" value="Dimeric alpha+beta barrel"/>
    <property type="match status" value="1"/>
</dbReference>
<keyword evidence="2" id="KW-0614">Plasmid</keyword>
<name>S3H6I7_9HYPH</name>
<evidence type="ECO:0000313" key="3">
    <source>
        <dbReference type="Proteomes" id="UP000014411"/>
    </source>
</evidence>
<geneLocation type="plasmid" evidence="2">
    <name>pRg502b</name>
</geneLocation>
<evidence type="ECO:0000313" key="2">
    <source>
        <dbReference type="EMBL" id="EPE94319.1"/>
    </source>
</evidence>
<sequence length="60" mass="6689">MTLFVSIQTASHSVERLKRLSEAVAEFNEVIEVYRISGDVDYLMRVVVSDIPACMPSIDG</sequence>
<evidence type="ECO:0000259" key="1">
    <source>
        <dbReference type="Pfam" id="PF01037"/>
    </source>
</evidence>
<protein>
    <submittedName>
        <fullName evidence="2">Transcriptional regulator, AsnC family protein</fullName>
    </submittedName>
</protein>
<gene>
    <name evidence="2" type="ORF">RGCCGE502_31557</name>
</gene>
<dbReference type="InterPro" id="IPR019887">
    <property type="entry name" value="Tscrpt_reg_AsnC/Lrp_C"/>
</dbReference>
<dbReference type="Pfam" id="PF01037">
    <property type="entry name" value="AsnC_trans_reg"/>
    <property type="match status" value="1"/>
</dbReference>
<keyword evidence="3" id="KW-1185">Reference proteome</keyword>
<dbReference type="HOGENOM" id="CLU_2938544_0_0_5"/>
<dbReference type="AlphaFoldDB" id="S3H6I7"/>
<dbReference type="Proteomes" id="UP000014411">
    <property type="component" value="Unassembled WGS sequence"/>
</dbReference>
<dbReference type="EMBL" id="AEYE02000036">
    <property type="protein sequence ID" value="EPE94319.1"/>
    <property type="molecule type" value="Genomic_DNA"/>
</dbReference>
<proteinExistence type="predicted"/>